<dbReference type="SUPFAM" id="SSF50044">
    <property type="entry name" value="SH3-domain"/>
    <property type="match status" value="2"/>
</dbReference>
<dbReference type="Gene3D" id="1.20.1270.60">
    <property type="entry name" value="Arfaptin homology (AH) domain/BAR domain"/>
    <property type="match status" value="1"/>
</dbReference>
<evidence type="ECO:0000256" key="5">
    <source>
        <dbReference type="ARBA" id="ARBA00023273"/>
    </source>
</evidence>
<dbReference type="InterPro" id="IPR027267">
    <property type="entry name" value="AH/BAR_dom_sf"/>
</dbReference>
<keyword evidence="13" id="KW-1185">Reference proteome</keyword>
<dbReference type="PROSITE" id="PS51741">
    <property type="entry name" value="F_BAR"/>
    <property type="match status" value="1"/>
</dbReference>
<dbReference type="SUPFAM" id="SSF103657">
    <property type="entry name" value="BAR/IMD domain-like"/>
    <property type="match status" value="1"/>
</dbReference>
<feature type="compositionally biased region" description="Basic and acidic residues" evidence="9">
    <location>
        <begin position="398"/>
        <end position="410"/>
    </location>
</feature>
<evidence type="ECO:0000256" key="1">
    <source>
        <dbReference type="ARBA" id="ARBA00004316"/>
    </source>
</evidence>
<dbReference type="CDD" id="cd11761">
    <property type="entry name" value="SH3_FCHSD_1"/>
    <property type="match status" value="1"/>
</dbReference>
<dbReference type="Pfam" id="PF00611">
    <property type="entry name" value="FCH"/>
    <property type="match status" value="1"/>
</dbReference>
<accession>A0ABQ9E2A1</accession>
<evidence type="ECO:0000256" key="7">
    <source>
        <dbReference type="PROSITE-ProRule" id="PRU01077"/>
    </source>
</evidence>
<dbReference type="InterPro" id="IPR035460">
    <property type="entry name" value="FCHSD_SH3_1"/>
</dbReference>
<name>A0ABQ9E2A1_TEGGR</name>
<evidence type="ECO:0000259" key="11">
    <source>
        <dbReference type="PROSITE" id="PS51741"/>
    </source>
</evidence>
<dbReference type="EMBL" id="JARBDR010000923">
    <property type="protein sequence ID" value="KAJ8297403.1"/>
    <property type="molecule type" value="Genomic_DNA"/>
</dbReference>
<proteinExistence type="predicted"/>
<keyword evidence="3" id="KW-0677">Repeat</keyword>
<evidence type="ECO:0000259" key="10">
    <source>
        <dbReference type="PROSITE" id="PS50002"/>
    </source>
</evidence>
<keyword evidence="7 8" id="KW-0175">Coiled coil</keyword>
<feature type="compositionally biased region" description="Polar residues" evidence="9">
    <location>
        <begin position="383"/>
        <end position="397"/>
    </location>
</feature>
<comment type="caution">
    <text evidence="12">The sequence shown here is derived from an EMBL/GenBank/DDBJ whole genome shotgun (WGS) entry which is preliminary data.</text>
</comment>
<evidence type="ECO:0008006" key="14">
    <source>
        <dbReference type="Google" id="ProtNLM"/>
    </source>
</evidence>
<dbReference type="PANTHER" id="PTHR15735">
    <property type="entry name" value="FCH AND DOUBLE SH3 DOMAINS PROTEIN"/>
    <property type="match status" value="1"/>
</dbReference>
<dbReference type="InterPro" id="IPR036028">
    <property type="entry name" value="SH3-like_dom_sf"/>
</dbReference>
<sequence length="705" mass="79281">MQPPPRKVKHSTALKNLHNEQVSKLQTKHQQELDLLEDIRTYCRQRSLLEKEYGQSLLKLTTTLLKRDFPATPDLSSEDGQEHKTALGVWRFILEESEKLAKAKLQAAEILMEQIAEPIKPLKASKIQCQKKVTPQLTLLQQEVAQSVLEMTKTQKTYNIDENLAYDARLKATEANDKLAKKSTGIFTSLASLQKNCAKLNSRKDTCEAKSTLSRNEYLLNMTAANAHQIRYYSTDLSDLMMMVRCLIKYENIFPHSGKALLDISTLEKEQSENFVTQAEMIDRQFNHQCFLYCNRVFTDLVQYQFEPCRNDQISESSTETASHQDVEQKIEEMKQHIRVAETAKLKAEARIEMLRNAGVNVDEWIASAQAESLRAEEDEMTRTPSQGSLRTESSGGKSDDLHEPTYTHYDDDDDFIDDTFEVTKDSSFGSYGNHSKYPLRCKAIYDFVASNSDELDMTEGEELEIIADGEGDGWVKGRNLNGEVGYIPENYIETYNINDNADTNSAEIHSPPAIEIHSPESTNDITQEVTSYSSGDMEVQMATSQMDEYNNPVIPSEGCWARALYDYEACSNEELTFTEGTLIKIIRKDENGVDDGFWEGEINGKVGVFPSLVVEELGTGDDDDVVSPERPGAPDFVPPPPVTITAATPETEHPPSSISLANGSVEKKSSYSSSHRVYSSSHYRRRSSRPASQSVNPSSYESTV</sequence>
<evidence type="ECO:0000256" key="9">
    <source>
        <dbReference type="SAM" id="MobiDB-lite"/>
    </source>
</evidence>
<dbReference type="InterPro" id="IPR001452">
    <property type="entry name" value="SH3_domain"/>
</dbReference>
<evidence type="ECO:0000313" key="13">
    <source>
        <dbReference type="Proteomes" id="UP001217089"/>
    </source>
</evidence>
<evidence type="ECO:0000256" key="2">
    <source>
        <dbReference type="ARBA" id="ARBA00022443"/>
    </source>
</evidence>
<organism evidence="12 13">
    <name type="scientific">Tegillarca granosa</name>
    <name type="common">Malaysian cockle</name>
    <name type="synonym">Anadara granosa</name>
    <dbReference type="NCBI Taxonomy" id="220873"/>
    <lineage>
        <taxon>Eukaryota</taxon>
        <taxon>Metazoa</taxon>
        <taxon>Spiralia</taxon>
        <taxon>Lophotrochozoa</taxon>
        <taxon>Mollusca</taxon>
        <taxon>Bivalvia</taxon>
        <taxon>Autobranchia</taxon>
        <taxon>Pteriomorphia</taxon>
        <taxon>Arcoida</taxon>
        <taxon>Arcoidea</taxon>
        <taxon>Arcidae</taxon>
        <taxon>Tegillarca</taxon>
    </lineage>
</organism>
<dbReference type="InterPro" id="IPR031160">
    <property type="entry name" value="F_BAR_dom"/>
</dbReference>
<feature type="region of interest" description="Disordered" evidence="9">
    <location>
        <begin position="619"/>
        <end position="705"/>
    </location>
</feature>
<dbReference type="Proteomes" id="UP001217089">
    <property type="component" value="Unassembled WGS sequence"/>
</dbReference>
<dbReference type="PROSITE" id="PS50002">
    <property type="entry name" value="SH3"/>
    <property type="match status" value="2"/>
</dbReference>
<evidence type="ECO:0000256" key="8">
    <source>
        <dbReference type="SAM" id="Coils"/>
    </source>
</evidence>
<dbReference type="CDD" id="cd11762">
    <property type="entry name" value="SH3_FCHSD_2"/>
    <property type="match status" value="1"/>
</dbReference>
<feature type="domain" description="F-BAR" evidence="11">
    <location>
        <begin position="6"/>
        <end position="294"/>
    </location>
</feature>
<feature type="domain" description="SH3" evidence="10">
    <location>
        <begin position="557"/>
        <end position="620"/>
    </location>
</feature>
<dbReference type="Pfam" id="PF00018">
    <property type="entry name" value="SH3_1"/>
    <property type="match status" value="1"/>
</dbReference>
<evidence type="ECO:0000256" key="3">
    <source>
        <dbReference type="ARBA" id="ARBA00022737"/>
    </source>
</evidence>
<keyword evidence="4" id="KW-0446">Lipid-binding</keyword>
<keyword evidence="5" id="KW-0966">Cell projection</keyword>
<comment type="subcellular location">
    <subcellularLocation>
        <location evidence="1">Cell projection</location>
    </subcellularLocation>
</comment>
<gene>
    <name evidence="12" type="ORF">KUTeg_023934</name>
</gene>
<dbReference type="PRINTS" id="PR00452">
    <property type="entry name" value="SH3DOMAIN"/>
</dbReference>
<dbReference type="Gene3D" id="2.30.30.40">
    <property type="entry name" value="SH3 Domains"/>
    <property type="match status" value="2"/>
</dbReference>
<feature type="compositionally biased region" description="Low complexity" evidence="9">
    <location>
        <begin position="671"/>
        <end position="682"/>
    </location>
</feature>
<feature type="region of interest" description="Disordered" evidence="9">
    <location>
        <begin position="373"/>
        <end position="412"/>
    </location>
</feature>
<feature type="domain" description="SH3" evidence="10">
    <location>
        <begin position="437"/>
        <end position="498"/>
    </location>
</feature>
<dbReference type="SMART" id="SM00055">
    <property type="entry name" value="FCH"/>
    <property type="match status" value="1"/>
</dbReference>
<dbReference type="PANTHER" id="PTHR15735:SF21">
    <property type="entry name" value="PROTEIN NERVOUS WRECK"/>
    <property type="match status" value="1"/>
</dbReference>
<evidence type="ECO:0000313" key="12">
    <source>
        <dbReference type="EMBL" id="KAJ8297403.1"/>
    </source>
</evidence>
<feature type="coiled-coil region" evidence="8">
    <location>
        <begin position="324"/>
        <end position="358"/>
    </location>
</feature>
<keyword evidence="2 6" id="KW-0728">SH3 domain</keyword>
<dbReference type="SMART" id="SM00326">
    <property type="entry name" value="SH3"/>
    <property type="match status" value="2"/>
</dbReference>
<feature type="compositionally biased region" description="Polar residues" evidence="9">
    <location>
        <begin position="691"/>
        <end position="705"/>
    </location>
</feature>
<protein>
    <recommendedName>
        <fullName evidence="14">F-BAR and double SH3 domains protein 2</fullName>
    </recommendedName>
</protein>
<evidence type="ECO:0000256" key="6">
    <source>
        <dbReference type="PROSITE-ProRule" id="PRU00192"/>
    </source>
</evidence>
<dbReference type="InterPro" id="IPR001060">
    <property type="entry name" value="FCH_dom"/>
</dbReference>
<evidence type="ECO:0000256" key="4">
    <source>
        <dbReference type="ARBA" id="ARBA00023121"/>
    </source>
</evidence>
<reference evidence="12 13" key="1">
    <citation type="submission" date="2022-12" db="EMBL/GenBank/DDBJ databases">
        <title>Chromosome-level genome of Tegillarca granosa.</title>
        <authorList>
            <person name="Kim J."/>
        </authorList>
    </citation>
    <scope>NUCLEOTIDE SEQUENCE [LARGE SCALE GENOMIC DNA]</scope>
    <source>
        <strain evidence="12">Teg-2019</strain>
        <tissue evidence="12">Adductor muscle</tissue>
    </source>
</reference>
<dbReference type="Pfam" id="PF07653">
    <property type="entry name" value="SH3_2"/>
    <property type="match status" value="1"/>
</dbReference>